<dbReference type="InterPro" id="IPR022649">
    <property type="entry name" value="Pr_cel_nuc_antig_C"/>
</dbReference>
<reference evidence="7 8" key="1">
    <citation type="submission" date="2023-09" db="EMBL/GenBank/DDBJ databases">
        <title>Pyrofollis japonicus gen. nov. sp. nov., a novel member of the family Pyrodictiaceae isolated from the Iheya North hydrothermal field.</title>
        <authorList>
            <person name="Miyazaki U."/>
            <person name="Sanari M."/>
            <person name="Tame A."/>
            <person name="Kitajima M."/>
            <person name="Okamoto A."/>
            <person name="Sawayama S."/>
            <person name="Miyazaki J."/>
            <person name="Takai K."/>
            <person name="Nakagawa S."/>
        </authorList>
    </citation>
    <scope>NUCLEOTIDE SEQUENCE [LARGE SCALE GENOMIC DNA]</scope>
    <source>
        <strain evidence="7 8">AV2</strain>
    </source>
</reference>
<keyword evidence="3 4" id="KW-0238">DNA-binding</keyword>
<keyword evidence="2 4" id="KW-0235">DNA replication</keyword>
<gene>
    <name evidence="4" type="primary">pcn</name>
    <name evidence="7" type="ORF">PABY_08940</name>
</gene>
<evidence type="ECO:0000256" key="4">
    <source>
        <dbReference type="HAMAP-Rule" id="MF_00317"/>
    </source>
</evidence>
<name>A0ABM8IUU9_9CREN</name>
<dbReference type="Pfam" id="PF02747">
    <property type="entry name" value="PCNA_C"/>
    <property type="match status" value="1"/>
</dbReference>
<dbReference type="Gene3D" id="3.70.10.10">
    <property type="match status" value="1"/>
</dbReference>
<dbReference type="Proteomes" id="UP001341135">
    <property type="component" value="Chromosome"/>
</dbReference>
<evidence type="ECO:0000256" key="2">
    <source>
        <dbReference type="ARBA" id="ARBA00022705"/>
    </source>
</evidence>
<sequence>MTFRAVYPAATKFKYIIQTIAKVMDEIPFIATQEGVDIRTLTPDKTTMIILRLPMTTFEEYELSEEKKTFIVPSDELNRIAKRGTRNDLVELKLDEERRRLEVNFIDKKTSIVRSFYVPLREGVVEELSEPQVELTVTARMMADDFKNIINDAKVVSDEVEFSSYEDRMEVYAESAQKQYVGILRAGEPLISLEVEGNTPVRAKYSIDLLKASVKATSAADTVTIQYGEALPMRISFDLPSGGVLVYWVSPRI</sequence>
<comment type="subunit">
    <text evidence="4">Homotrimer. The subunits circularize to form a toroid; DNA passes through its center. Replication factor C (RFC) is required to load the toroid on the DNA.</text>
</comment>
<dbReference type="CDD" id="cd00577">
    <property type="entry name" value="PCNA"/>
    <property type="match status" value="1"/>
</dbReference>
<feature type="domain" description="Proliferating cell nuclear antigen PCNA N-terminal" evidence="5">
    <location>
        <begin position="6"/>
        <end position="116"/>
    </location>
</feature>
<dbReference type="InterPro" id="IPR046938">
    <property type="entry name" value="DNA_clamp_sf"/>
</dbReference>
<dbReference type="EMBL" id="AP028907">
    <property type="protein sequence ID" value="BES81327.1"/>
    <property type="molecule type" value="Genomic_DNA"/>
</dbReference>
<feature type="domain" description="Proliferating cell nuclear antigen PCNA C-terminal" evidence="6">
    <location>
        <begin position="131"/>
        <end position="251"/>
    </location>
</feature>
<proteinExistence type="inferred from homology"/>
<keyword evidence="8" id="KW-1185">Reference proteome</keyword>
<dbReference type="PANTHER" id="PTHR11352">
    <property type="entry name" value="PROLIFERATING CELL NUCLEAR ANTIGEN"/>
    <property type="match status" value="1"/>
</dbReference>
<accession>A0ABM8IUU9</accession>
<dbReference type="PANTHER" id="PTHR11352:SF0">
    <property type="entry name" value="PROLIFERATING CELL NUCLEAR ANTIGEN"/>
    <property type="match status" value="1"/>
</dbReference>
<dbReference type="SUPFAM" id="SSF55979">
    <property type="entry name" value="DNA clamp"/>
    <property type="match status" value="2"/>
</dbReference>
<organism evidence="7 8">
    <name type="scientific">Pyrodictium abyssi</name>
    <dbReference type="NCBI Taxonomy" id="54256"/>
    <lineage>
        <taxon>Archaea</taxon>
        <taxon>Thermoproteota</taxon>
        <taxon>Thermoprotei</taxon>
        <taxon>Desulfurococcales</taxon>
        <taxon>Pyrodictiaceae</taxon>
        <taxon>Pyrodictium</taxon>
    </lineage>
</organism>
<evidence type="ECO:0000313" key="7">
    <source>
        <dbReference type="EMBL" id="BES81327.1"/>
    </source>
</evidence>
<evidence type="ECO:0000256" key="3">
    <source>
        <dbReference type="ARBA" id="ARBA00023125"/>
    </source>
</evidence>
<dbReference type="InterPro" id="IPR000730">
    <property type="entry name" value="Pr_cel_nuc_antig"/>
</dbReference>
<dbReference type="HAMAP" id="MF_00317">
    <property type="entry name" value="DNApol_clamp_arch"/>
    <property type="match status" value="1"/>
</dbReference>
<comment type="similarity">
    <text evidence="1 4">Belongs to the PCNA family.</text>
</comment>
<evidence type="ECO:0000256" key="1">
    <source>
        <dbReference type="ARBA" id="ARBA00010462"/>
    </source>
</evidence>
<dbReference type="Pfam" id="PF00705">
    <property type="entry name" value="PCNA_N"/>
    <property type="match status" value="1"/>
</dbReference>
<comment type="function">
    <text evidence="4">Sliding clamp subunit that acts as a moving platform for DNA processing. Responsible for tethering the catalytic subunit of DNA polymerase and other proteins to DNA during high-speed replication.</text>
</comment>
<evidence type="ECO:0000259" key="5">
    <source>
        <dbReference type="Pfam" id="PF00705"/>
    </source>
</evidence>
<protein>
    <recommendedName>
        <fullName evidence="4">DNA polymerase sliding clamp</fullName>
    </recommendedName>
    <alternativeName>
        <fullName evidence="4">Proliferating cell nuclear antigen homolog</fullName>
        <shortName evidence="4">PCNA</shortName>
    </alternativeName>
</protein>
<dbReference type="RefSeq" id="WP_338252316.1">
    <property type="nucleotide sequence ID" value="NZ_AP028907.1"/>
</dbReference>
<evidence type="ECO:0000313" key="8">
    <source>
        <dbReference type="Proteomes" id="UP001341135"/>
    </source>
</evidence>
<dbReference type="NCBIfam" id="NF002218">
    <property type="entry name" value="PRK01115.1-1"/>
    <property type="match status" value="1"/>
</dbReference>
<dbReference type="GeneID" id="89288914"/>
<evidence type="ECO:0000259" key="6">
    <source>
        <dbReference type="Pfam" id="PF02747"/>
    </source>
</evidence>
<dbReference type="InterPro" id="IPR022648">
    <property type="entry name" value="Pr_cel_nuc_antig_N"/>
</dbReference>